<dbReference type="GO" id="GO:0003677">
    <property type="term" value="F:DNA binding"/>
    <property type="evidence" value="ECO:0007669"/>
    <property type="project" value="InterPro"/>
</dbReference>
<dbReference type="NCBIfam" id="TIGR02397">
    <property type="entry name" value="dnaX_nterm"/>
    <property type="match status" value="1"/>
</dbReference>
<dbReference type="PANTHER" id="PTHR11669:SF0">
    <property type="entry name" value="PROTEIN STICHEL-LIKE 2"/>
    <property type="match status" value="1"/>
</dbReference>
<evidence type="ECO:0000313" key="14">
    <source>
        <dbReference type="Proteomes" id="UP000009399"/>
    </source>
</evidence>
<keyword evidence="8 11" id="KW-0067">ATP-binding</keyword>
<evidence type="ECO:0000256" key="4">
    <source>
        <dbReference type="ARBA" id="ARBA00022705"/>
    </source>
</evidence>
<dbReference type="Gene3D" id="3.40.50.300">
    <property type="entry name" value="P-loop containing nucleotide triphosphate hydrolases"/>
    <property type="match status" value="1"/>
</dbReference>
<proteinExistence type="inferred from homology"/>
<dbReference type="InterPro" id="IPR012763">
    <property type="entry name" value="DNA_pol_III_sug/sutau_N"/>
</dbReference>
<dbReference type="PRINTS" id="PR00300">
    <property type="entry name" value="CLPPROTEASEA"/>
</dbReference>
<dbReference type="AlphaFoldDB" id="A0AAI8AMD6"/>
<dbReference type="Proteomes" id="UP000009399">
    <property type="component" value="Chromosome"/>
</dbReference>
<dbReference type="InterPro" id="IPR003593">
    <property type="entry name" value="AAA+_ATPase"/>
</dbReference>
<name>A0AAI8AMD6_MESHY</name>
<evidence type="ECO:0000256" key="8">
    <source>
        <dbReference type="ARBA" id="ARBA00022840"/>
    </source>
</evidence>
<dbReference type="InterPro" id="IPR022754">
    <property type="entry name" value="DNA_pol_III_gamma-3"/>
</dbReference>
<comment type="similarity">
    <text evidence="1 11">Belongs to the DnaX/STICHEL family.</text>
</comment>
<dbReference type="InterPro" id="IPR008921">
    <property type="entry name" value="DNA_pol3_clamp-load_cplx_C"/>
</dbReference>
<dbReference type="GO" id="GO:0005524">
    <property type="term" value="F:ATP binding"/>
    <property type="evidence" value="ECO:0007669"/>
    <property type="project" value="UniProtKB-KW"/>
</dbReference>
<dbReference type="SUPFAM" id="SSF48019">
    <property type="entry name" value="post-AAA+ oligomerization domain-like"/>
    <property type="match status" value="1"/>
</dbReference>
<gene>
    <name evidence="11" type="primary">dnaX</name>
    <name evidence="13" type="ORF">MOS_113</name>
</gene>
<dbReference type="SMART" id="SM00382">
    <property type="entry name" value="AAA"/>
    <property type="match status" value="1"/>
</dbReference>
<reference evidence="13 14" key="1">
    <citation type="journal article" date="2013" name="Genome Announc.">
        <title>Complete Genome Sequence of Mycoplasma hyorhinis Strain SK76.</title>
        <authorList>
            <person name="Goodison S."/>
            <person name="Urquidi V."/>
            <person name="Kumar D."/>
            <person name="Reyes L."/>
            <person name="Rosser C.J."/>
        </authorList>
    </citation>
    <scope>NUCLEOTIDE SEQUENCE [LARGE SCALE GENOMIC DNA]</scope>
    <source>
        <strain evidence="13 14">SK76</strain>
    </source>
</reference>
<organism evidence="13 14">
    <name type="scientific">Mesomycoplasma hyorhinis SK76</name>
    <dbReference type="NCBI Taxonomy" id="1118964"/>
    <lineage>
        <taxon>Bacteria</taxon>
        <taxon>Bacillati</taxon>
        <taxon>Mycoplasmatota</taxon>
        <taxon>Mycoplasmoidales</taxon>
        <taxon>Metamycoplasmataceae</taxon>
        <taxon>Mesomycoplasma</taxon>
    </lineage>
</organism>
<evidence type="ECO:0000256" key="3">
    <source>
        <dbReference type="ARBA" id="ARBA00022695"/>
    </source>
</evidence>
<keyword evidence="5" id="KW-0479">Metal-binding</keyword>
<dbReference type="KEGG" id="mhs:MOS_113"/>
<evidence type="ECO:0000256" key="7">
    <source>
        <dbReference type="ARBA" id="ARBA00022833"/>
    </source>
</evidence>
<dbReference type="InterPro" id="IPR050238">
    <property type="entry name" value="DNA_Rep/Repair_Clamp_Loader"/>
</dbReference>
<evidence type="ECO:0000313" key="13">
    <source>
        <dbReference type="EMBL" id="AFX74045.1"/>
    </source>
</evidence>
<dbReference type="GO" id="GO:0006261">
    <property type="term" value="P:DNA-templated DNA replication"/>
    <property type="evidence" value="ECO:0007669"/>
    <property type="project" value="TreeGrafter"/>
</dbReference>
<dbReference type="Gene3D" id="1.20.272.10">
    <property type="match status" value="1"/>
</dbReference>
<keyword evidence="2 11" id="KW-0808">Transferase</keyword>
<keyword evidence="7" id="KW-0862">Zinc</keyword>
<dbReference type="GO" id="GO:0003887">
    <property type="term" value="F:DNA-directed DNA polymerase activity"/>
    <property type="evidence" value="ECO:0007669"/>
    <property type="project" value="UniProtKB-KW"/>
</dbReference>
<feature type="domain" description="AAA+ ATPase" evidence="12">
    <location>
        <begin position="39"/>
        <end position="178"/>
    </location>
</feature>
<dbReference type="GO" id="GO:0046872">
    <property type="term" value="F:metal ion binding"/>
    <property type="evidence" value="ECO:0007669"/>
    <property type="project" value="UniProtKB-KW"/>
</dbReference>
<dbReference type="EC" id="2.7.7.7" evidence="11"/>
<dbReference type="SUPFAM" id="SSF52540">
    <property type="entry name" value="P-loop containing nucleoside triphosphate hydrolases"/>
    <property type="match status" value="1"/>
</dbReference>
<dbReference type="InterPro" id="IPR045085">
    <property type="entry name" value="HLD_clamp_pol_III_gamma_tau"/>
</dbReference>
<evidence type="ECO:0000256" key="11">
    <source>
        <dbReference type="RuleBase" id="RU364063"/>
    </source>
</evidence>
<dbReference type="GO" id="GO:0009360">
    <property type="term" value="C:DNA polymerase III complex"/>
    <property type="evidence" value="ECO:0007669"/>
    <property type="project" value="InterPro"/>
</dbReference>
<comment type="function">
    <text evidence="11">DNA polymerase III is a complex, multichain enzyme responsible for most of the replicative synthesis in bacteria. This DNA polymerase also exhibits 3' to 5' exonuclease activity.</text>
</comment>
<dbReference type="Pfam" id="PF22608">
    <property type="entry name" value="DNAX_ATPase_lid"/>
    <property type="match status" value="1"/>
</dbReference>
<dbReference type="CDD" id="cd18137">
    <property type="entry name" value="HLD_clamp_pol_III_gamma_tau"/>
    <property type="match status" value="1"/>
</dbReference>
<dbReference type="Gene3D" id="1.10.8.60">
    <property type="match status" value="1"/>
</dbReference>
<evidence type="ECO:0000256" key="5">
    <source>
        <dbReference type="ARBA" id="ARBA00022723"/>
    </source>
</evidence>
<sequence length="712" mass="80795">MSKNYLAFYRKYRPTTLVDVVGQDFIIQTLKNIISTNQIFHAYLFSGPRGTGKTSVAKIFATTLNCSHKTDLFIPCQKCQDSVNNSFDIIEMDGASNNGVDEIRELINNVNNLPTNSQYKIYIIDEVHMLSSSAFNAFLKTLEEPPKHVIFILATTEAHKIPLTILSRVQRFNFRKISEKEIVSRLEYVLEKEEISYEKEALWAIAQLSSGSLRDALAMVEQLNNFSRSKIHMIDVENLFGLTSTQKLINLLKEIHNENLQQIFHLISTILEQGANPNILISSLISLVKNFIIYQKTKDITLLEGFSVEQIEKIPLSLLTAYKLQDVLVKTQKELISSNNPAMSIQIAIIKLFAVAEKSNDANSSISGFDARDLHIKRLYEAKDLKANNESVINSIKDISTATELATKTKNNYSWSNPQKPPTKPVVEKLTIENTNPLATNSWKEDFQTSSTPSQKIKNINTQEEHFEDLGLLNEEELVEQIKNNLDTATVEKTIAVNNPQGMSLFDYNEADQTNSETEQPLENTASILENQEFFNPNDFQPPVSVQEAEDYLTEEEIYNLFRIYIKEGEPAKSINAKLKQQWNDKLDLATASTEFSSFAHLLKTTKIVVSSSEFILISNTEENNELENLLIKEVKNNSLLSRKLLEYMFQTPMHLFVASNKLSQKTISNWKANSATLKSVQIVPLAKINADSLSDENRLSEIFPNKKRKII</sequence>
<keyword evidence="9 11" id="KW-0239">DNA-directed DNA polymerase</keyword>
<dbReference type="PANTHER" id="PTHR11669">
    <property type="entry name" value="REPLICATION FACTOR C / DNA POLYMERASE III GAMMA-TAU SUBUNIT"/>
    <property type="match status" value="1"/>
</dbReference>
<evidence type="ECO:0000256" key="9">
    <source>
        <dbReference type="ARBA" id="ARBA00022932"/>
    </source>
</evidence>
<dbReference type="Pfam" id="PF13177">
    <property type="entry name" value="DNA_pol3_delta2"/>
    <property type="match status" value="1"/>
</dbReference>
<comment type="catalytic activity">
    <reaction evidence="10 11">
        <text>DNA(n) + a 2'-deoxyribonucleoside 5'-triphosphate = DNA(n+1) + diphosphate</text>
        <dbReference type="Rhea" id="RHEA:22508"/>
        <dbReference type="Rhea" id="RHEA-COMP:17339"/>
        <dbReference type="Rhea" id="RHEA-COMP:17340"/>
        <dbReference type="ChEBI" id="CHEBI:33019"/>
        <dbReference type="ChEBI" id="CHEBI:61560"/>
        <dbReference type="ChEBI" id="CHEBI:173112"/>
        <dbReference type="EC" id="2.7.7.7"/>
    </reaction>
</comment>
<keyword evidence="4 11" id="KW-0235">DNA replication</keyword>
<dbReference type="FunFam" id="1.10.8.60:FF:000013">
    <property type="entry name" value="DNA polymerase III subunit gamma/tau"/>
    <property type="match status" value="1"/>
</dbReference>
<evidence type="ECO:0000256" key="1">
    <source>
        <dbReference type="ARBA" id="ARBA00006360"/>
    </source>
</evidence>
<dbReference type="InterPro" id="IPR027417">
    <property type="entry name" value="P-loop_NTPase"/>
</dbReference>
<comment type="subunit">
    <text evidence="11">DNA polymerase III contains a core (composed of alpha, epsilon and theta chains) that associates with a tau subunit. This core dimerizes to form the POLIII' complex. PolIII' associates with the gamma complex (composed of gamma, delta, delta', psi and chi chains) and with the beta chain to form the complete DNA polymerase III complex.</text>
</comment>
<evidence type="ECO:0000256" key="6">
    <source>
        <dbReference type="ARBA" id="ARBA00022741"/>
    </source>
</evidence>
<dbReference type="RefSeq" id="WP_015084017.1">
    <property type="nucleotide sequence ID" value="NC_019552.1"/>
</dbReference>
<dbReference type="CDD" id="cd00009">
    <property type="entry name" value="AAA"/>
    <property type="match status" value="1"/>
</dbReference>
<dbReference type="InterPro" id="IPR001270">
    <property type="entry name" value="ClpA/B"/>
</dbReference>
<keyword evidence="3 11" id="KW-0548">Nucleotidyltransferase</keyword>
<keyword evidence="6 11" id="KW-0547">Nucleotide-binding</keyword>
<dbReference type="EMBL" id="CP003914">
    <property type="protein sequence ID" value="AFX74045.1"/>
    <property type="molecule type" value="Genomic_DNA"/>
</dbReference>
<evidence type="ECO:0000259" key="12">
    <source>
        <dbReference type="SMART" id="SM00382"/>
    </source>
</evidence>
<evidence type="ECO:0000256" key="2">
    <source>
        <dbReference type="ARBA" id="ARBA00022679"/>
    </source>
</evidence>
<accession>A0AAI8AMD6</accession>
<evidence type="ECO:0000256" key="10">
    <source>
        <dbReference type="ARBA" id="ARBA00049244"/>
    </source>
</evidence>
<dbReference type="Pfam" id="PF12169">
    <property type="entry name" value="DNA_pol3_gamma3"/>
    <property type="match status" value="1"/>
</dbReference>
<dbReference type="FunFam" id="3.40.50.300:FF:000014">
    <property type="entry name" value="DNA polymerase III subunit gamma/tau"/>
    <property type="match status" value="1"/>
</dbReference>
<dbReference type="NCBIfam" id="NF004046">
    <property type="entry name" value="PRK05563.1"/>
    <property type="match status" value="1"/>
</dbReference>
<protein>
    <recommendedName>
        <fullName evidence="11">DNA polymerase III subunit gamma/tau</fullName>
        <ecNumber evidence="11">2.7.7.7</ecNumber>
    </recommendedName>
</protein>